<name>A0A0U4W5H3_9PSED</name>
<dbReference type="PANTHER" id="PTHR35566:SF1">
    <property type="entry name" value="TYPE VI SECRETION SYSTEM BASEPLATE COMPONENT TSSK1"/>
    <property type="match status" value="1"/>
</dbReference>
<dbReference type="RefSeq" id="WP_059316734.1">
    <property type="nucleotide sequence ID" value="NZ_CP013987.1"/>
</dbReference>
<dbReference type="Proteomes" id="UP000064137">
    <property type="component" value="Chromosome"/>
</dbReference>
<accession>A0A0U4W5H3</accession>
<dbReference type="OrthoDB" id="9775333at2"/>
<dbReference type="PANTHER" id="PTHR35566">
    <property type="entry name" value="BLR3599 PROTEIN"/>
    <property type="match status" value="1"/>
</dbReference>
<dbReference type="AlphaFoldDB" id="A0A0U4W5H3"/>
<gene>
    <name evidence="1" type="ORF">APT59_21680</name>
</gene>
<dbReference type="NCBIfam" id="TIGR03353">
    <property type="entry name" value="VI_chp_4"/>
    <property type="match status" value="1"/>
</dbReference>
<evidence type="ECO:0000313" key="2">
    <source>
        <dbReference type="Proteomes" id="UP000064137"/>
    </source>
</evidence>
<dbReference type="Pfam" id="PF05936">
    <property type="entry name" value="T6SS_VasE"/>
    <property type="match status" value="1"/>
</dbReference>
<proteinExistence type="predicted"/>
<dbReference type="KEGG" id="por:APT59_21680"/>
<reference evidence="1 2" key="1">
    <citation type="submission" date="2016-01" db="EMBL/GenBank/DDBJ databases">
        <title>Annotation of Pseudomonas oryzihabitans USDA-ARS-USMARC-56511.</title>
        <authorList>
            <person name="Harhay G.P."/>
            <person name="Harhay D.M."/>
            <person name="Smith T.P.L."/>
            <person name="Bono J.L."/>
            <person name="Heaton M.P."/>
            <person name="Clawson M.L."/>
            <person name="Chitko-Mckown C.G."/>
            <person name="Capik S.F."/>
            <person name="DeDonder K.D."/>
            <person name="Apley M.D."/>
            <person name="Lubbers B.V."/>
            <person name="White B.J."/>
            <person name="Larson R.L."/>
        </authorList>
    </citation>
    <scope>NUCLEOTIDE SEQUENCE [LARGE SCALE GENOMIC DNA]</scope>
    <source>
        <strain evidence="1 2">USDA-ARS-USMARC-56511</strain>
    </source>
</reference>
<organism evidence="1 2">
    <name type="scientific">Pseudomonas oryzihabitans</name>
    <dbReference type="NCBI Taxonomy" id="47885"/>
    <lineage>
        <taxon>Bacteria</taxon>
        <taxon>Pseudomonadati</taxon>
        <taxon>Pseudomonadota</taxon>
        <taxon>Gammaproteobacteria</taxon>
        <taxon>Pseudomonadales</taxon>
        <taxon>Pseudomonadaceae</taxon>
        <taxon>Pseudomonas</taxon>
    </lineage>
</organism>
<protein>
    <submittedName>
        <fullName evidence="1">Type VI secretion protein</fullName>
    </submittedName>
</protein>
<sequence>MQQLKVIWQEGMLLRPQHFQQSDRYHAQQLQTRTRRLGEPAWGFFELNLDRQFLAMGKVVVNQASGILPDGSLFELGAEGEPLALDVPATTRDSAVWLALPLSSGQRVESRSLDQDDVIARYLSIDSEIVDSHAGFGETGAVSCGRPDFRLLLDDHPRLDAYVRLQVCQLLETAPDGSLELDTSFSPSVIQVRAAEFLLAGLKEIVTLLAHRGEVLAQRLRQAGSLGTAEIGDFLLLQLVNRHEAVLRHCLEYEQLHPRSLFRELLALHGELATFATANKRPDLDLHYRHADQAGCFAPLFQALRQALSMVLEQHALPLPLQQRQYGIQVAPLQDHGLLANASFVLIAGAECSTEELRQRLPAHLKVGPVERIRQLVNLHLPGLALKPLPVAPRQLPFHTDKAYFALELNATDIAQLEQSGGFAFHVSGTFPGLDLAFWAIRS</sequence>
<dbReference type="InterPro" id="IPR010263">
    <property type="entry name" value="T6SS_TssK"/>
</dbReference>
<evidence type="ECO:0000313" key="1">
    <source>
        <dbReference type="EMBL" id="ALZ86696.1"/>
    </source>
</evidence>
<dbReference type="EMBL" id="CP013987">
    <property type="protein sequence ID" value="ALZ86696.1"/>
    <property type="molecule type" value="Genomic_DNA"/>
</dbReference>